<dbReference type="Gene3D" id="3.50.50.60">
    <property type="entry name" value="FAD/NAD(P)-binding domain"/>
    <property type="match status" value="1"/>
</dbReference>
<evidence type="ECO:0000313" key="1">
    <source>
        <dbReference type="EMBL" id="WOB05907.1"/>
    </source>
</evidence>
<dbReference type="InterPro" id="IPR036188">
    <property type="entry name" value="FAD/NAD-bd_sf"/>
</dbReference>
<evidence type="ECO:0000313" key="2">
    <source>
        <dbReference type="Proteomes" id="UP001303946"/>
    </source>
</evidence>
<dbReference type="Proteomes" id="UP001303946">
    <property type="component" value="Chromosome"/>
</dbReference>
<dbReference type="SUPFAM" id="SSF51905">
    <property type="entry name" value="FAD/NAD(P)-binding domain"/>
    <property type="match status" value="1"/>
</dbReference>
<dbReference type="EMBL" id="CP136336">
    <property type="protein sequence ID" value="WOB05907.1"/>
    <property type="molecule type" value="Genomic_DNA"/>
</dbReference>
<dbReference type="RefSeq" id="WP_316698002.1">
    <property type="nucleotide sequence ID" value="NZ_CP136336.1"/>
</dbReference>
<keyword evidence="2" id="KW-1185">Reference proteome</keyword>
<name>A0ABZ0CSL6_9BURK</name>
<organism evidence="1 2">
    <name type="scientific">Piscinibacter gummiphilus</name>
    <dbReference type="NCBI Taxonomy" id="946333"/>
    <lineage>
        <taxon>Bacteria</taxon>
        <taxon>Pseudomonadati</taxon>
        <taxon>Pseudomonadota</taxon>
        <taxon>Betaproteobacteria</taxon>
        <taxon>Burkholderiales</taxon>
        <taxon>Sphaerotilaceae</taxon>
        <taxon>Piscinibacter</taxon>
    </lineage>
</organism>
<reference evidence="1 2" key="1">
    <citation type="submission" date="2023-10" db="EMBL/GenBank/DDBJ databases">
        <title>Bacteria for the degradation of biodegradable plastic PBAT(Polybutylene adipate terephthalate).</title>
        <authorList>
            <person name="Weon H.-Y."/>
            <person name="Yeon J."/>
        </authorList>
    </citation>
    <scope>NUCLEOTIDE SEQUENCE [LARGE SCALE GENOMIC DNA]</scope>
    <source>
        <strain evidence="1 2">SBD 7-3</strain>
    </source>
</reference>
<proteinExistence type="predicted"/>
<protein>
    <recommendedName>
        <fullName evidence="3">Pyridine nucleotide-disulfide oxidoreductase</fullName>
    </recommendedName>
</protein>
<sequence length="470" mass="51727">MNHPDTLEADYVITGAGTTAMAFADTLLSESTATMVIVDRRAKPGGHWLDAYPFVRLHGAASVYGVNSQPLGQGAVDAVGLNRGLGELASGAEICAYFDRLMQQRLLPSGRVTYLSRHEVGADGVATSLVNGQRTRLKARRKWVDAARADSQVPATHGPRFRVADGVRCVTPTELTQLTEPARGHVIVGGGKTSIDTALWLLEHGADPDTITWVRPRDAWLLNRACIQPTLPFAHGTLEAIVSELEVARDAASLPDLFARLEARRLLLRIDPQVEPTMYRCATVSEAELAQLRRIQRVVRLGHVQAIERDRIVFAQGELAVPPGQVHVHCSASGLPRAGVEPVFQGERIVPQYVRRCSPSFSAAFIAHIEATLESDDEKNALCRPVRVPEVPLDWLRMHVDSAANQWRWSQQPALQDWLRRSRLDAFMGLFEQAGRQAASEGDVRWAELQQRLRDARAAGIKRMGELLAA</sequence>
<accession>A0ABZ0CSL6</accession>
<evidence type="ECO:0008006" key="3">
    <source>
        <dbReference type="Google" id="ProtNLM"/>
    </source>
</evidence>
<gene>
    <name evidence="1" type="ORF">RXV79_13350</name>
</gene>